<evidence type="ECO:0000259" key="2">
    <source>
        <dbReference type="PROSITE" id="PS50943"/>
    </source>
</evidence>
<evidence type="ECO:0000313" key="3">
    <source>
        <dbReference type="EMBL" id="HJG78868.1"/>
    </source>
</evidence>
<dbReference type="CDD" id="cd00093">
    <property type="entry name" value="HTH_XRE"/>
    <property type="match status" value="1"/>
</dbReference>
<reference evidence="3" key="2">
    <citation type="submission" date="2021-09" db="EMBL/GenBank/DDBJ databases">
        <authorList>
            <person name="Gilroy R."/>
        </authorList>
    </citation>
    <scope>NUCLEOTIDE SEQUENCE</scope>
    <source>
        <strain evidence="3">ChiGjej5B5-7349</strain>
    </source>
</reference>
<gene>
    <name evidence="3" type="ORF">K8V08_00460</name>
</gene>
<organism evidence="3 4">
    <name type="scientific">Brevibacterium senegalense</name>
    <dbReference type="NCBI Taxonomy" id="1033736"/>
    <lineage>
        <taxon>Bacteria</taxon>
        <taxon>Bacillati</taxon>
        <taxon>Actinomycetota</taxon>
        <taxon>Actinomycetes</taxon>
        <taxon>Micrococcales</taxon>
        <taxon>Brevibacteriaceae</taxon>
        <taxon>Brevibacterium</taxon>
    </lineage>
</organism>
<evidence type="ECO:0000313" key="4">
    <source>
        <dbReference type="Proteomes" id="UP000784435"/>
    </source>
</evidence>
<accession>A0A921SMK2</accession>
<dbReference type="InterPro" id="IPR001387">
    <property type="entry name" value="Cro/C1-type_HTH"/>
</dbReference>
<dbReference type="Proteomes" id="UP000784435">
    <property type="component" value="Unassembled WGS sequence"/>
</dbReference>
<name>A0A921SMK2_9MICO</name>
<protein>
    <submittedName>
        <fullName evidence="3">Helix-turn-helix domain-containing protein</fullName>
    </submittedName>
</protein>
<dbReference type="AlphaFoldDB" id="A0A921SMK2"/>
<evidence type="ECO:0000256" key="1">
    <source>
        <dbReference type="SAM" id="MobiDB-lite"/>
    </source>
</evidence>
<feature type="region of interest" description="Disordered" evidence="1">
    <location>
        <begin position="87"/>
        <end position="109"/>
    </location>
</feature>
<dbReference type="GO" id="GO:0003677">
    <property type="term" value="F:DNA binding"/>
    <property type="evidence" value="ECO:0007669"/>
    <property type="project" value="InterPro"/>
</dbReference>
<dbReference type="InterPro" id="IPR013975">
    <property type="entry name" value="Tscrpt_reg_BetR_N"/>
</dbReference>
<dbReference type="EMBL" id="DYUK01000016">
    <property type="protein sequence ID" value="HJG78868.1"/>
    <property type="molecule type" value="Genomic_DNA"/>
</dbReference>
<dbReference type="InterPro" id="IPR010982">
    <property type="entry name" value="Lambda_DNA-bd_dom_sf"/>
</dbReference>
<proteinExistence type="predicted"/>
<dbReference type="SUPFAM" id="SSF47413">
    <property type="entry name" value="lambda repressor-like DNA-binding domains"/>
    <property type="match status" value="1"/>
</dbReference>
<comment type="caution">
    <text evidence="3">The sequence shown here is derived from an EMBL/GenBank/DDBJ whole genome shotgun (WGS) entry which is preliminary data.</text>
</comment>
<dbReference type="SMART" id="SM00530">
    <property type="entry name" value="HTH_XRE"/>
    <property type="match status" value="1"/>
</dbReference>
<sequence>MHEPASATNVGDVNQRVSSEVRAWLGRRQLTQRALAQQLGISATSLSFRMKGKTPWSIAELVAVSSWLQISLAQLLGDELVNEKNPQPVAEGSSFSVAGGGFEPPTSGL</sequence>
<feature type="domain" description="HTH cro/C1-type" evidence="2">
    <location>
        <begin position="21"/>
        <end position="75"/>
    </location>
</feature>
<dbReference type="Pfam" id="PF08667">
    <property type="entry name" value="BetR"/>
    <property type="match status" value="1"/>
</dbReference>
<dbReference type="Gene3D" id="1.10.260.40">
    <property type="entry name" value="lambda repressor-like DNA-binding domains"/>
    <property type="match status" value="1"/>
</dbReference>
<reference evidence="3" key="1">
    <citation type="journal article" date="2021" name="PeerJ">
        <title>Extensive microbial diversity within the chicken gut microbiome revealed by metagenomics and culture.</title>
        <authorList>
            <person name="Gilroy R."/>
            <person name="Ravi A."/>
            <person name="Getino M."/>
            <person name="Pursley I."/>
            <person name="Horton D.L."/>
            <person name="Alikhan N.F."/>
            <person name="Baker D."/>
            <person name="Gharbi K."/>
            <person name="Hall N."/>
            <person name="Watson M."/>
            <person name="Adriaenssens E.M."/>
            <person name="Foster-Nyarko E."/>
            <person name="Jarju S."/>
            <person name="Secka A."/>
            <person name="Antonio M."/>
            <person name="Oren A."/>
            <person name="Chaudhuri R.R."/>
            <person name="La Ragione R."/>
            <person name="Hildebrand F."/>
            <person name="Pallen M.J."/>
        </authorList>
    </citation>
    <scope>NUCLEOTIDE SEQUENCE</scope>
    <source>
        <strain evidence="3">ChiGjej5B5-7349</strain>
    </source>
</reference>
<dbReference type="PROSITE" id="PS50943">
    <property type="entry name" value="HTH_CROC1"/>
    <property type="match status" value="1"/>
</dbReference>